<organism evidence="1 2">
    <name type="scientific">Rubellimicrobium thermophilum DSM 16684</name>
    <dbReference type="NCBI Taxonomy" id="1123069"/>
    <lineage>
        <taxon>Bacteria</taxon>
        <taxon>Pseudomonadati</taxon>
        <taxon>Pseudomonadota</taxon>
        <taxon>Alphaproteobacteria</taxon>
        <taxon>Rhodobacterales</taxon>
        <taxon>Roseobacteraceae</taxon>
        <taxon>Rubellimicrobium</taxon>
    </lineage>
</organism>
<dbReference type="InterPro" id="IPR036748">
    <property type="entry name" value="MTH938-like_sf"/>
</dbReference>
<dbReference type="Gene3D" id="3.40.1230.10">
    <property type="entry name" value="MTH938-like"/>
    <property type="match status" value="1"/>
</dbReference>
<dbReference type="EMBL" id="AOLV01000008">
    <property type="protein sequence ID" value="EPX87205.1"/>
    <property type="molecule type" value="Genomic_DNA"/>
</dbReference>
<dbReference type="Pfam" id="PF04430">
    <property type="entry name" value="DUF498"/>
    <property type="match status" value="1"/>
</dbReference>
<evidence type="ECO:0008006" key="3">
    <source>
        <dbReference type="Google" id="ProtNLM"/>
    </source>
</evidence>
<keyword evidence="2" id="KW-1185">Reference proteome</keyword>
<dbReference type="STRING" id="1123069.ruthe_00602"/>
<dbReference type="RefSeq" id="WP_021096709.1">
    <property type="nucleotide sequence ID" value="NZ_KE557320.1"/>
</dbReference>
<dbReference type="HOGENOM" id="CLU_074390_2_1_5"/>
<dbReference type="PATRIC" id="fig|1123069.3.peg.567"/>
<dbReference type="PANTHER" id="PTHR21192:SF2">
    <property type="entry name" value="NADH DEHYDROGENASE [UBIQUINONE] 1 ALPHA SUBCOMPLEX ASSEMBLY FACTOR 3"/>
    <property type="match status" value="1"/>
</dbReference>
<dbReference type="AlphaFoldDB" id="S9SAP0"/>
<dbReference type="PANTHER" id="PTHR21192">
    <property type="entry name" value="NUCLEAR PROTEIN E3-3"/>
    <property type="match status" value="1"/>
</dbReference>
<sequence>MRLSEMEFPEGTPVDGYGPGFVRVGGQVHRGRVLVLPSGVQPWGGWDDRDALLAAAASVDVLLVGTGAAMTVLPVAFRAALEAAGIALEPMSTPSACRTYNVLLAEGRRVGLALIPV</sequence>
<dbReference type="Proteomes" id="UP000015346">
    <property type="component" value="Unassembled WGS sequence"/>
</dbReference>
<reference evidence="1 2" key="1">
    <citation type="journal article" date="2013" name="Stand. Genomic Sci.">
        <title>Genome sequence of the reddish-pigmented Rubellimicrobium thermophilum type strain (DSM 16684(T)), a member of the Roseobacter clade.</title>
        <authorList>
            <person name="Fiebig A."/>
            <person name="Riedel T."/>
            <person name="Gronow S."/>
            <person name="Petersen J."/>
            <person name="Klenk H.P."/>
            <person name="Goker M."/>
        </authorList>
    </citation>
    <scope>NUCLEOTIDE SEQUENCE [LARGE SCALE GENOMIC DNA]</scope>
    <source>
        <strain evidence="1 2">DSM 16684</strain>
    </source>
</reference>
<evidence type="ECO:0000313" key="1">
    <source>
        <dbReference type="EMBL" id="EPX87205.1"/>
    </source>
</evidence>
<accession>S9SAP0</accession>
<name>S9SAP0_9RHOB</name>
<dbReference type="CDD" id="cd00248">
    <property type="entry name" value="Mth938-like"/>
    <property type="match status" value="1"/>
</dbReference>
<dbReference type="InterPro" id="IPR007523">
    <property type="entry name" value="NDUFAF3/AAMDC"/>
</dbReference>
<proteinExistence type="predicted"/>
<evidence type="ECO:0000313" key="2">
    <source>
        <dbReference type="Proteomes" id="UP000015346"/>
    </source>
</evidence>
<gene>
    <name evidence="1" type="ORF">ruthe_00602</name>
</gene>
<protein>
    <recommendedName>
        <fullName evidence="3">Mth938-like domain-containing protein</fullName>
    </recommendedName>
</protein>
<comment type="caution">
    <text evidence="1">The sequence shown here is derived from an EMBL/GenBank/DDBJ whole genome shotgun (WGS) entry which is preliminary data.</text>
</comment>
<dbReference type="SUPFAM" id="SSF64076">
    <property type="entry name" value="MTH938-like"/>
    <property type="match status" value="1"/>
</dbReference>